<dbReference type="GeneID" id="64627524"/>
<dbReference type="OrthoDB" id="2691365at2759"/>
<proteinExistence type="predicted"/>
<keyword evidence="2" id="KW-1185">Reference proteome</keyword>
<accession>A0A9P7J6U3</accession>
<dbReference type="Proteomes" id="UP000807769">
    <property type="component" value="Unassembled WGS sequence"/>
</dbReference>
<comment type="caution">
    <text evidence="1">The sequence shown here is derived from an EMBL/GenBank/DDBJ whole genome shotgun (WGS) entry which is preliminary data.</text>
</comment>
<dbReference type="RefSeq" id="XP_041187467.1">
    <property type="nucleotide sequence ID" value="XM_041333507.1"/>
</dbReference>
<protein>
    <submittedName>
        <fullName evidence="1">Uncharacterized protein</fullName>
    </submittedName>
</protein>
<gene>
    <name evidence="1" type="ORF">BJ212DRAFT_1303891</name>
</gene>
<reference evidence="1" key="1">
    <citation type="journal article" date="2020" name="New Phytol.">
        <title>Comparative genomics reveals dynamic genome evolution in host specialist ectomycorrhizal fungi.</title>
        <authorList>
            <person name="Lofgren L.A."/>
            <person name="Nguyen N.H."/>
            <person name="Vilgalys R."/>
            <person name="Ruytinx J."/>
            <person name="Liao H.L."/>
            <person name="Branco S."/>
            <person name="Kuo A."/>
            <person name="LaButti K."/>
            <person name="Lipzen A."/>
            <person name="Andreopoulos W."/>
            <person name="Pangilinan J."/>
            <person name="Riley R."/>
            <person name="Hundley H."/>
            <person name="Na H."/>
            <person name="Barry K."/>
            <person name="Grigoriev I.V."/>
            <person name="Stajich J.E."/>
            <person name="Kennedy P.G."/>
        </authorList>
    </citation>
    <scope>NUCLEOTIDE SEQUENCE</scope>
    <source>
        <strain evidence="1">MN1</strain>
    </source>
</reference>
<name>A0A9P7J6U3_9AGAM</name>
<dbReference type="EMBL" id="JABBWG010000050">
    <property type="protein sequence ID" value="KAG1805826.1"/>
    <property type="molecule type" value="Genomic_DNA"/>
</dbReference>
<organism evidence="1 2">
    <name type="scientific">Suillus subaureus</name>
    <dbReference type="NCBI Taxonomy" id="48587"/>
    <lineage>
        <taxon>Eukaryota</taxon>
        <taxon>Fungi</taxon>
        <taxon>Dikarya</taxon>
        <taxon>Basidiomycota</taxon>
        <taxon>Agaricomycotina</taxon>
        <taxon>Agaricomycetes</taxon>
        <taxon>Agaricomycetidae</taxon>
        <taxon>Boletales</taxon>
        <taxon>Suillineae</taxon>
        <taxon>Suillaceae</taxon>
        <taxon>Suillus</taxon>
    </lineage>
</organism>
<evidence type="ECO:0000313" key="1">
    <source>
        <dbReference type="EMBL" id="KAG1805826.1"/>
    </source>
</evidence>
<evidence type="ECO:0000313" key="2">
    <source>
        <dbReference type="Proteomes" id="UP000807769"/>
    </source>
</evidence>
<dbReference type="AlphaFoldDB" id="A0A9P7J6U3"/>
<sequence length="103" mass="12273">MLLHYWLDHNAYIVYLPSFSYHYLDKILHTYIGYLAYNNQLTPTWKHVRTDEGNQTVSPALQDPHVWKILKQYLLTNMTYPEMDNVLVSYLGDRYSAGDWEEA</sequence>